<name>A0A1Q9DTS1_SYMMI</name>
<dbReference type="PANTHER" id="PTHR24198:SF165">
    <property type="entry name" value="ANKYRIN REPEAT-CONTAINING PROTEIN-RELATED"/>
    <property type="match status" value="1"/>
</dbReference>
<gene>
    <name evidence="4" type="primary">ANK1</name>
    <name evidence="4" type="ORF">AK812_SmicGene18922</name>
</gene>
<accession>A0A1Q9DTS1</accession>
<keyword evidence="1" id="KW-0677">Repeat</keyword>
<keyword evidence="2 3" id="KW-0040">ANK repeat</keyword>
<dbReference type="PANTHER" id="PTHR24198">
    <property type="entry name" value="ANKYRIN REPEAT AND PROTEIN KINASE DOMAIN-CONTAINING PROTEIN"/>
    <property type="match status" value="1"/>
</dbReference>
<organism evidence="4 5">
    <name type="scientific">Symbiodinium microadriaticum</name>
    <name type="common">Dinoflagellate</name>
    <name type="synonym">Zooxanthella microadriatica</name>
    <dbReference type="NCBI Taxonomy" id="2951"/>
    <lineage>
        <taxon>Eukaryota</taxon>
        <taxon>Sar</taxon>
        <taxon>Alveolata</taxon>
        <taxon>Dinophyceae</taxon>
        <taxon>Suessiales</taxon>
        <taxon>Symbiodiniaceae</taxon>
        <taxon>Symbiodinium</taxon>
    </lineage>
</organism>
<dbReference type="Gene3D" id="1.25.40.20">
    <property type="entry name" value="Ankyrin repeat-containing domain"/>
    <property type="match status" value="2"/>
</dbReference>
<evidence type="ECO:0000256" key="3">
    <source>
        <dbReference type="PROSITE-ProRule" id="PRU00023"/>
    </source>
</evidence>
<evidence type="ECO:0000256" key="2">
    <source>
        <dbReference type="ARBA" id="ARBA00023043"/>
    </source>
</evidence>
<reference evidence="4 5" key="1">
    <citation type="submission" date="2016-02" db="EMBL/GenBank/DDBJ databases">
        <title>Genome analysis of coral dinoflagellate symbionts highlights evolutionary adaptations to a symbiotic lifestyle.</title>
        <authorList>
            <person name="Aranda M."/>
            <person name="Li Y."/>
            <person name="Liew Y.J."/>
            <person name="Baumgarten S."/>
            <person name="Simakov O."/>
            <person name="Wilson M."/>
            <person name="Piel J."/>
            <person name="Ashoor H."/>
            <person name="Bougouffa S."/>
            <person name="Bajic V.B."/>
            <person name="Ryu T."/>
            <person name="Ravasi T."/>
            <person name="Bayer T."/>
            <person name="Micklem G."/>
            <person name="Kim H."/>
            <person name="Bhak J."/>
            <person name="Lajeunesse T.C."/>
            <person name="Voolstra C.R."/>
        </authorList>
    </citation>
    <scope>NUCLEOTIDE SEQUENCE [LARGE SCALE GENOMIC DNA]</scope>
    <source>
        <strain evidence="4 5">CCMP2467</strain>
    </source>
</reference>
<feature type="repeat" description="ANK" evidence="3">
    <location>
        <begin position="353"/>
        <end position="386"/>
    </location>
</feature>
<protein>
    <submittedName>
        <fullName evidence="4">Ankyrin-1</fullName>
    </submittedName>
</protein>
<dbReference type="SMART" id="SM00248">
    <property type="entry name" value="ANK"/>
    <property type="match status" value="5"/>
</dbReference>
<evidence type="ECO:0000256" key="1">
    <source>
        <dbReference type="ARBA" id="ARBA00022737"/>
    </source>
</evidence>
<comment type="caution">
    <text evidence="4">The sequence shown here is derived from an EMBL/GenBank/DDBJ whole genome shotgun (WGS) entry which is preliminary data.</text>
</comment>
<dbReference type="PROSITE" id="PS50088">
    <property type="entry name" value="ANK_REPEAT"/>
    <property type="match status" value="1"/>
</dbReference>
<dbReference type="AlphaFoldDB" id="A0A1Q9DTS1"/>
<dbReference type="Proteomes" id="UP000186817">
    <property type="component" value="Unassembled WGS sequence"/>
</dbReference>
<evidence type="ECO:0000313" key="4">
    <source>
        <dbReference type="EMBL" id="OLP98572.1"/>
    </source>
</evidence>
<proteinExistence type="predicted"/>
<dbReference type="OrthoDB" id="415684at2759"/>
<sequence length="581" mass="63373">MGSSLCATDAGAANAEPVHELLFPMYVVKVSDFCQMDGPPEPHHLLKSQGLLHEWRPGMFVIFVSHQWLSSAHPDPHGRQTAVLRSTLAGVMSGSLYVEPDAVSIPSGKALSPTMRQQIGDGYLFLDWYAIPQITAREEGVNEDVTRTDAALAVQSIPAYVELANVFIALVPALLHTETGMRCNYVSWQSRGWCRAEWWCHLLSNKPDTSVIVVYSCREAEFMFPLSWQENKVSEGEFTVEADRRVVAKLGERALESKISFLSTAGPLSRYRYYLAQRPQLLCQRSEDFSLTEFLSHFRFPDRLEEAIQDTSSMSPVLCAVFAGDAKILRALLENRADANQKLYGLSDLGFYDGQTVLMAATKSRQTPKVLSTLIDLRADVNAATRIGLTAVALVRDPGQLRVLMEARADIHTPGRPFGLSPIAGAAVWACPETIAAMLAARCDPNFTPQGVGYGPLHAVCLQARNSRRATEIARILLASRADVNSTAAPVGVFKLVCWLSQARVAMRGFGHCSIVVRTAAALPGLTPLGAAALIGDEGLARLLWENDAEVLANQRGDLPEDLAIANGHDHLLPLLASFGV</sequence>
<dbReference type="InterPro" id="IPR036770">
    <property type="entry name" value="Ankyrin_rpt-contain_sf"/>
</dbReference>
<evidence type="ECO:0000313" key="5">
    <source>
        <dbReference type="Proteomes" id="UP000186817"/>
    </source>
</evidence>
<dbReference type="SUPFAM" id="SSF48403">
    <property type="entry name" value="Ankyrin repeat"/>
    <property type="match status" value="1"/>
</dbReference>
<dbReference type="InterPro" id="IPR002110">
    <property type="entry name" value="Ankyrin_rpt"/>
</dbReference>
<keyword evidence="5" id="KW-1185">Reference proteome</keyword>
<dbReference type="EMBL" id="LSRX01000391">
    <property type="protein sequence ID" value="OLP98572.1"/>
    <property type="molecule type" value="Genomic_DNA"/>
</dbReference>